<accession>A0A1C3P7G0</accession>
<dbReference type="Proteomes" id="UP000199013">
    <property type="component" value="Unassembled WGS sequence"/>
</dbReference>
<keyword evidence="2" id="KW-1185">Reference proteome</keyword>
<dbReference type="Pfam" id="PF05593">
    <property type="entry name" value="RHS_repeat"/>
    <property type="match status" value="1"/>
</dbReference>
<reference evidence="2" key="1">
    <citation type="submission" date="2016-02" db="EMBL/GenBank/DDBJ databases">
        <authorList>
            <person name="Wibberg D."/>
        </authorList>
    </citation>
    <scope>NUCLEOTIDE SEQUENCE [LARGE SCALE GENOMIC DNA]</scope>
</reference>
<dbReference type="Gene3D" id="2.180.10.10">
    <property type="entry name" value="RHS repeat-associated core"/>
    <property type="match status" value="1"/>
</dbReference>
<sequence>MVETRQGLIAAVRMRGRAWELDTEIIRYGYDASGRLTEVVNSSGRPLRFDYDAAGRMIRWADRNGT</sequence>
<dbReference type="InterPro" id="IPR006530">
    <property type="entry name" value="YD"/>
</dbReference>
<gene>
    <name evidence="1" type="ORF">FDG2_4667</name>
</gene>
<protein>
    <recommendedName>
        <fullName evidence="3">YD repeat-containing protein</fullName>
    </recommendedName>
</protein>
<evidence type="ECO:0008006" key="3">
    <source>
        <dbReference type="Google" id="ProtNLM"/>
    </source>
</evidence>
<evidence type="ECO:0000313" key="1">
    <source>
        <dbReference type="EMBL" id="SBW25747.1"/>
    </source>
</evidence>
<organism evidence="1 2">
    <name type="scientific">Candidatus Protofrankia californiensis</name>
    <dbReference type="NCBI Taxonomy" id="1839754"/>
    <lineage>
        <taxon>Bacteria</taxon>
        <taxon>Bacillati</taxon>
        <taxon>Actinomycetota</taxon>
        <taxon>Actinomycetes</taxon>
        <taxon>Frankiales</taxon>
        <taxon>Frankiaceae</taxon>
        <taxon>Protofrankia</taxon>
    </lineage>
</organism>
<proteinExistence type="predicted"/>
<evidence type="ECO:0000313" key="2">
    <source>
        <dbReference type="Proteomes" id="UP000199013"/>
    </source>
</evidence>
<dbReference type="InterPro" id="IPR031325">
    <property type="entry name" value="RHS_repeat"/>
</dbReference>
<dbReference type="EMBL" id="FLUV01001950">
    <property type="protein sequence ID" value="SBW25747.1"/>
    <property type="molecule type" value="Genomic_DNA"/>
</dbReference>
<dbReference type="AlphaFoldDB" id="A0A1C3P7G0"/>
<name>A0A1C3P7G0_9ACTN</name>
<dbReference type="NCBIfam" id="TIGR01643">
    <property type="entry name" value="YD_repeat_2x"/>
    <property type="match status" value="2"/>
</dbReference>